<dbReference type="InterPro" id="IPR050793">
    <property type="entry name" value="CMP-NeuNAc_synthase"/>
</dbReference>
<protein>
    <recommendedName>
        <fullName evidence="2">Acylneuraminate cytidylyltransferase</fullName>
    </recommendedName>
</protein>
<dbReference type="SUPFAM" id="SSF53448">
    <property type="entry name" value="Nucleotide-diphospho-sugar transferases"/>
    <property type="match status" value="1"/>
</dbReference>
<organism evidence="1">
    <name type="scientific">marine sediment metagenome</name>
    <dbReference type="NCBI Taxonomy" id="412755"/>
    <lineage>
        <taxon>unclassified sequences</taxon>
        <taxon>metagenomes</taxon>
        <taxon>ecological metagenomes</taxon>
    </lineage>
</organism>
<dbReference type="PANTHER" id="PTHR21485:SF6">
    <property type="entry name" value="N-ACYLNEURAMINATE CYTIDYLYLTRANSFERASE-RELATED"/>
    <property type="match status" value="1"/>
</dbReference>
<reference evidence="1" key="1">
    <citation type="journal article" date="2015" name="Nature">
        <title>Complex archaea that bridge the gap between prokaryotes and eukaryotes.</title>
        <authorList>
            <person name="Spang A."/>
            <person name="Saw J.H."/>
            <person name="Jorgensen S.L."/>
            <person name="Zaremba-Niedzwiedzka K."/>
            <person name="Martijn J."/>
            <person name="Lind A.E."/>
            <person name="van Eijk R."/>
            <person name="Schleper C."/>
            <person name="Guy L."/>
            <person name="Ettema T.J."/>
        </authorList>
    </citation>
    <scope>NUCLEOTIDE SEQUENCE</scope>
</reference>
<dbReference type="EMBL" id="LAZR01034245">
    <property type="protein sequence ID" value="KKL45839.1"/>
    <property type="molecule type" value="Genomic_DNA"/>
</dbReference>
<dbReference type="PANTHER" id="PTHR21485">
    <property type="entry name" value="HAD SUPERFAMILY MEMBERS CMAS AND KDSC"/>
    <property type="match status" value="1"/>
</dbReference>
<sequence length="122" mass="13545">MILGVICARAGSKGLPGKNTRLMRGKPLLNWSIEHALQTPEIGAVVVTADFQLDTDYHAYNIGRPKELAGDDVPKWEVWKWVAEYWEGQGKSLSAICDLDPTQPVRNTLDVAGAIRRWDADT</sequence>
<dbReference type="InterPro" id="IPR003329">
    <property type="entry name" value="Cytidylyl_trans"/>
</dbReference>
<name>A0A0F9C9M6_9ZZZZ</name>
<dbReference type="AlphaFoldDB" id="A0A0F9C9M6"/>
<proteinExistence type="predicted"/>
<dbReference type="GO" id="GO:0008781">
    <property type="term" value="F:N-acylneuraminate cytidylyltransferase activity"/>
    <property type="evidence" value="ECO:0007669"/>
    <property type="project" value="TreeGrafter"/>
</dbReference>
<dbReference type="Gene3D" id="3.90.550.10">
    <property type="entry name" value="Spore Coat Polysaccharide Biosynthesis Protein SpsA, Chain A"/>
    <property type="match status" value="1"/>
</dbReference>
<accession>A0A0F9C9M6</accession>
<evidence type="ECO:0008006" key="2">
    <source>
        <dbReference type="Google" id="ProtNLM"/>
    </source>
</evidence>
<feature type="non-terminal residue" evidence="1">
    <location>
        <position position="122"/>
    </location>
</feature>
<dbReference type="InterPro" id="IPR029044">
    <property type="entry name" value="Nucleotide-diphossugar_trans"/>
</dbReference>
<gene>
    <name evidence="1" type="ORF">LCGC14_2351630</name>
</gene>
<dbReference type="Pfam" id="PF02348">
    <property type="entry name" value="CTP_transf_3"/>
    <property type="match status" value="1"/>
</dbReference>
<comment type="caution">
    <text evidence="1">The sequence shown here is derived from an EMBL/GenBank/DDBJ whole genome shotgun (WGS) entry which is preliminary data.</text>
</comment>
<evidence type="ECO:0000313" key="1">
    <source>
        <dbReference type="EMBL" id="KKL45839.1"/>
    </source>
</evidence>